<feature type="region of interest" description="Disordered" evidence="1">
    <location>
        <begin position="45"/>
        <end position="96"/>
    </location>
</feature>
<dbReference type="EMBL" id="UOEE01000097">
    <property type="protein sequence ID" value="VAV89901.1"/>
    <property type="molecule type" value="Genomic_DNA"/>
</dbReference>
<evidence type="ECO:0000313" key="2">
    <source>
        <dbReference type="EMBL" id="VAV89901.1"/>
    </source>
</evidence>
<dbReference type="InterPro" id="IPR011681">
    <property type="entry name" value="GcrA"/>
</dbReference>
<name>A0A3B0RD60_9ZZZZ</name>
<feature type="region of interest" description="Disordered" evidence="1">
    <location>
        <begin position="134"/>
        <end position="178"/>
    </location>
</feature>
<proteinExistence type="predicted"/>
<evidence type="ECO:0000256" key="1">
    <source>
        <dbReference type="SAM" id="MobiDB-lite"/>
    </source>
</evidence>
<accession>A0A3B0RD60</accession>
<gene>
    <name evidence="2" type="ORF">MNBD_ALPHA06-590</name>
</gene>
<protein>
    <submittedName>
        <fullName evidence="2">GcrA cell cycle regulator</fullName>
    </submittedName>
</protein>
<dbReference type="Gene3D" id="1.10.10.60">
    <property type="entry name" value="Homeodomain-like"/>
    <property type="match status" value="1"/>
</dbReference>
<feature type="compositionally biased region" description="Low complexity" evidence="1">
    <location>
        <begin position="62"/>
        <end position="78"/>
    </location>
</feature>
<sequence length="178" mass="19329">MAWTEDRVEILKKLWIEGLSASQIATKMGGVTRNAVIGKVHRLGLSGRATPSRPPRPRIRAKAAPARARAASASGKPKTAAPAVRREETPVVPIEPKKLPSGEFATVLTLTNKLCKWPIGDPAKPGFKFCGRGSTESSPYCQDHAAQAYQPQSRRRRKPAPKAANILDSLASTRRNFN</sequence>
<feature type="compositionally biased region" description="Basic and acidic residues" evidence="1">
    <location>
        <begin position="84"/>
        <end position="96"/>
    </location>
</feature>
<organism evidence="2">
    <name type="scientific">hydrothermal vent metagenome</name>
    <dbReference type="NCBI Taxonomy" id="652676"/>
    <lineage>
        <taxon>unclassified sequences</taxon>
        <taxon>metagenomes</taxon>
        <taxon>ecological metagenomes</taxon>
    </lineage>
</organism>
<dbReference type="AlphaFoldDB" id="A0A3B0RD60"/>
<reference evidence="2" key="1">
    <citation type="submission" date="2018-06" db="EMBL/GenBank/DDBJ databases">
        <authorList>
            <person name="Zhirakovskaya E."/>
        </authorList>
    </citation>
    <scope>NUCLEOTIDE SEQUENCE</scope>
</reference>
<dbReference type="Pfam" id="PF07750">
    <property type="entry name" value="GcrA"/>
    <property type="match status" value="1"/>
</dbReference>